<sequence length="1121" mass="120597">MCRRVAMRKRLCDFLLLRFDGAVYYGGPECIVIVRGVARWEKFDSDTVVGWPRVVARSRVHHSLLHQCWLSNYCSRASRRPSSITVNWEAKANGEQEVEGEVKENRLPKTALPGAVFAALLAAAALGVAGVARLDAHLPVVLTRDNSPSHKFRGDDAYEHLLNLTAIGPRVAGSYENEVAAVAWAVRALRIAAAAADAHHHRLEVDVQTASGAFPVAFLDGMTNAYRGVQSVVARLSARGNPPGPAPALLLNCHLDTVPDSPGASDDGAGCAVLVELARTLASSPHLLRHDILFLFNGAEENIMQASHAFITQHRWARDIRAFINLEACGSGGRELLFQAGPHHPWIIEAYADYAPHPYASSLAQEIFESGLIPADTDFRIFRDFGNLSGVDIAWSSNGYVYHTRLDDATRVPPASLQRAGENVLALAMAIVQSGRLSGGGDWEREAVAPQPLFFDLLGGLVIRARPPLAALAAALALAAAALALYLDARQAARALYMRPADYWALVWRGAGRLAVACGAGLLISISLAAVLTATGATLAWYSQPMLLVPLYVLPALAFTALLLRALWARDTHAPLLRGWWAWRATGGGALVWWAALLTACAVLRLHSGFVPMLWTAGGAGGTLAAHALQLREGRAAAAVLAGITLPSLQSTYLSLSSLQMFVPLAGRVGAALPTELAIGALVSALALSSLGWVPALALATSAKGARCAIGYALATSATAMLLACSPFGFPYTQDRPKRVMMFETRRTLHYSTLEGTPALSYAYWMPDLDAHSPRSLLTHGSYNSINKKRSRAGLGPGSRLKGETGSGIKSGAGFGIMVEGVIDAYTEYLRGSLQMFMSCWRTVKAMEQVTPMTAEECSNMLFCGAPYYLPVLSFISRAHWLPIPEPAHETAVRVRVKTQIWRESQGSERRLHFNISGPSHVVVIVAPAEGARLSACSLMDGVPIEGPRWGERRTYFFFLHTARGTDPWVFNVDVVDDEPMVTKASAAVDAPVDVSVAGHALFGELKLSPAAHALLTQLPTWTAPTGWAVDLHLYRNPGQDLPYGFLGFSSGSRGFKGPLAKSNGGTVDHRRGAEEELISPSLSTARRKRMPTTAVSFHAAKGAYASMRVCLYYSLLRAST</sequence>
<keyword evidence="9" id="KW-0862">Zinc</keyword>
<evidence type="ECO:0000256" key="5">
    <source>
        <dbReference type="ARBA" id="ARBA00022692"/>
    </source>
</evidence>
<feature type="transmembrane region" description="Helical" evidence="15">
    <location>
        <begin position="677"/>
        <end position="700"/>
    </location>
</feature>
<dbReference type="SUPFAM" id="SSF53187">
    <property type="entry name" value="Zn-dependent exopeptidases"/>
    <property type="match status" value="1"/>
</dbReference>
<comment type="caution">
    <text evidence="19">The sequence shown here is derived from an EMBL/GenBank/DDBJ whole genome shotgun (WGS) entry which is preliminary data.</text>
</comment>
<dbReference type="AlphaFoldDB" id="A0A4C1XUV4"/>
<evidence type="ECO:0000256" key="10">
    <source>
        <dbReference type="ARBA" id="ARBA00022989"/>
    </source>
</evidence>
<keyword evidence="10 15" id="KW-1133">Transmembrane helix</keyword>
<evidence type="ECO:0000256" key="1">
    <source>
        <dbReference type="ARBA" id="ARBA00001947"/>
    </source>
</evidence>
<keyword evidence="11" id="KW-0482">Metalloprotease</keyword>
<protein>
    <recommendedName>
        <fullName evidence="14">FXNA-like protease</fullName>
    </recommendedName>
</protein>
<evidence type="ECO:0000256" key="13">
    <source>
        <dbReference type="ARBA" id="ARBA00023180"/>
    </source>
</evidence>
<dbReference type="Pfam" id="PF04389">
    <property type="entry name" value="Peptidase_M28"/>
    <property type="match status" value="1"/>
</dbReference>
<gene>
    <name evidence="19" type="primary">ERMP1</name>
    <name evidence="19" type="ORF">EVAR_90521_1</name>
</gene>
<dbReference type="InterPro" id="IPR048024">
    <property type="entry name" value="Fxna-like_M28_dom"/>
</dbReference>
<dbReference type="InterPro" id="IPR053974">
    <property type="entry name" value="ERMP1_1-A_TM"/>
</dbReference>
<dbReference type="Proteomes" id="UP000299102">
    <property type="component" value="Unassembled WGS sequence"/>
</dbReference>
<evidence type="ECO:0000256" key="7">
    <source>
        <dbReference type="ARBA" id="ARBA00022801"/>
    </source>
</evidence>
<feature type="domain" description="Endoplasmic reticulum metallopeptidase 1-like C-terminal" evidence="17">
    <location>
        <begin position="843"/>
        <end position="1035"/>
    </location>
</feature>
<dbReference type="FunFam" id="3.40.630.10:FF:000008">
    <property type="entry name" value="Endoplasmic reticulum metallopeptidase 1"/>
    <property type="match status" value="1"/>
</dbReference>
<evidence type="ECO:0000256" key="9">
    <source>
        <dbReference type="ARBA" id="ARBA00022833"/>
    </source>
</evidence>
<dbReference type="EMBL" id="BGZK01000988">
    <property type="protein sequence ID" value="GBP67671.1"/>
    <property type="molecule type" value="Genomic_DNA"/>
</dbReference>
<dbReference type="InterPro" id="IPR045175">
    <property type="entry name" value="M28_fam"/>
</dbReference>
<feature type="transmembrane region" description="Helical" evidence="15">
    <location>
        <begin position="580"/>
        <end position="606"/>
    </location>
</feature>
<dbReference type="OrthoDB" id="76293at2759"/>
<keyword evidence="5 15" id="KW-0812">Transmembrane</keyword>
<evidence type="ECO:0000259" key="17">
    <source>
        <dbReference type="Pfam" id="PF22248"/>
    </source>
</evidence>
<feature type="domain" description="Peptidase M28" evidence="16">
    <location>
        <begin position="232"/>
        <end position="427"/>
    </location>
</feature>
<keyword evidence="8" id="KW-0256">Endoplasmic reticulum</keyword>
<evidence type="ECO:0000256" key="4">
    <source>
        <dbReference type="ARBA" id="ARBA00022670"/>
    </source>
</evidence>
<keyword evidence="20" id="KW-1185">Reference proteome</keyword>
<comment type="subcellular location">
    <subcellularLocation>
        <location evidence="2">Endoplasmic reticulum membrane</location>
        <topology evidence="2">Multi-pass membrane protein</topology>
    </subcellularLocation>
</comment>
<dbReference type="InterPro" id="IPR053973">
    <property type="entry name" value="ERMP1-like_C"/>
</dbReference>
<dbReference type="Pfam" id="PF22248">
    <property type="entry name" value="ERMP1_C"/>
    <property type="match status" value="1"/>
</dbReference>
<keyword evidence="7" id="KW-0378">Hydrolase</keyword>
<organism evidence="19 20">
    <name type="scientific">Eumeta variegata</name>
    <name type="common">Bagworm moth</name>
    <name type="synonym">Eumeta japonica</name>
    <dbReference type="NCBI Taxonomy" id="151549"/>
    <lineage>
        <taxon>Eukaryota</taxon>
        <taxon>Metazoa</taxon>
        <taxon>Ecdysozoa</taxon>
        <taxon>Arthropoda</taxon>
        <taxon>Hexapoda</taxon>
        <taxon>Insecta</taxon>
        <taxon>Pterygota</taxon>
        <taxon>Neoptera</taxon>
        <taxon>Endopterygota</taxon>
        <taxon>Lepidoptera</taxon>
        <taxon>Glossata</taxon>
        <taxon>Ditrysia</taxon>
        <taxon>Tineoidea</taxon>
        <taxon>Psychidae</taxon>
        <taxon>Oiketicinae</taxon>
        <taxon>Eumeta</taxon>
    </lineage>
</organism>
<evidence type="ECO:0000259" key="16">
    <source>
        <dbReference type="Pfam" id="PF04389"/>
    </source>
</evidence>
<feature type="transmembrane region" description="Helical" evidence="15">
    <location>
        <begin position="514"/>
        <end position="541"/>
    </location>
</feature>
<evidence type="ECO:0000256" key="8">
    <source>
        <dbReference type="ARBA" id="ARBA00022824"/>
    </source>
</evidence>
<dbReference type="Gene3D" id="3.40.630.10">
    <property type="entry name" value="Zn peptidases"/>
    <property type="match status" value="1"/>
</dbReference>
<dbReference type="GO" id="GO:0046872">
    <property type="term" value="F:metal ion binding"/>
    <property type="evidence" value="ECO:0007669"/>
    <property type="project" value="UniProtKB-KW"/>
</dbReference>
<evidence type="ECO:0000259" key="18">
    <source>
        <dbReference type="Pfam" id="PF22249"/>
    </source>
</evidence>
<evidence type="ECO:0000313" key="20">
    <source>
        <dbReference type="Proteomes" id="UP000299102"/>
    </source>
</evidence>
<dbReference type="GO" id="GO:0008235">
    <property type="term" value="F:metalloexopeptidase activity"/>
    <property type="evidence" value="ECO:0007669"/>
    <property type="project" value="InterPro"/>
</dbReference>
<feature type="domain" description="Endoplasmic reticulum metallopeptidase 1/1-A TM" evidence="18">
    <location>
        <begin position="522"/>
        <end position="687"/>
    </location>
</feature>
<name>A0A4C1XUV4_EUMVA</name>
<feature type="transmembrane region" description="Helical" evidence="15">
    <location>
        <begin position="636"/>
        <end position="657"/>
    </location>
</feature>
<comment type="similarity">
    <text evidence="3">Belongs to the peptidase M28 family.</text>
</comment>
<feature type="transmembrane region" description="Helical" evidence="15">
    <location>
        <begin position="111"/>
        <end position="132"/>
    </location>
</feature>
<feature type="transmembrane region" description="Helical" evidence="15">
    <location>
        <begin position="547"/>
        <end position="568"/>
    </location>
</feature>
<evidence type="ECO:0000256" key="15">
    <source>
        <dbReference type="SAM" id="Phobius"/>
    </source>
</evidence>
<dbReference type="GO" id="GO:0005789">
    <property type="term" value="C:endoplasmic reticulum membrane"/>
    <property type="evidence" value="ECO:0007669"/>
    <property type="project" value="UniProtKB-SubCell"/>
</dbReference>
<dbReference type="PANTHER" id="PTHR12147">
    <property type="entry name" value="METALLOPEPTIDASE M28 FAMILY MEMBER"/>
    <property type="match status" value="1"/>
</dbReference>
<proteinExistence type="inferred from homology"/>
<keyword evidence="4" id="KW-0645">Protease</keyword>
<evidence type="ECO:0000256" key="3">
    <source>
        <dbReference type="ARBA" id="ARBA00010918"/>
    </source>
</evidence>
<dbReference type="STRING" id="151549.A0A4C1XUV4"/>
<dbReference type="GO" id="GO:0006508">
    <property type="term" value="P:proteolysis"/>
    <property type="evidence" value="ECO:0007669"/>
    <property type="project" value="UniProtKB-KW"/>
</dbReference>
<dbReference type="InterPro" id="IPR007484">
    <property type="entry name" value="Peptidase_M28"/>
</dbReference>
<reference evidence="19 20" key="1">
    <citation type="journal article" date="2019" name="Commun. Biol.">
        <title>The bagworm genome reveals a unique fibroin gene that provides high tensile strength.</title>
        <authorList>
            <person name="Kono N."/>
            <person name="Nakamura H."/>
            <person name="Ohtoshi R."/>
            <person name="Tomita M."/>
            <person name="Numata K."/>
            <person name="Arakawa K."/>
        </authorList>
    </citation>
    <scope>NUCLEOTIDE SEQUENCE [LARGE SCALE GENOMIC DNA]</scope>
</reference>
<evidence type="ECO:0000256" key="6">
    <source>
        <dbReference type="ARBA" id="ARBA00022723"/>
    </source>
</evidence>
<dbReference type="Pfam" id="PF22249">
    <property type="entry name" value="ERMP1-TM"/>
    <property type="match status" value="1"/>
</dbReference>
<dbReference type="CDD" id="cd03875">
    <property type="entry name" value="M28_Fxna_like"/>
    <property type="match status" value="1"/>
</dbReference>
<feature type="transmembrane region" description="Helical" evidence="15">
    <location>
        <begin position="612"/>
        <end position="629"/>
    </location>
</feature>
<evidence type="ECO:0000313" key="19">
    <source>
        <dbReference type="EMBL" id="GBP67671.1"/>
    </source>
</evidence>
<dbReference type="PANTHER" id="PTHR12147:SF22">
    <property type="entry name" value="ENDOPLASMIC RETICULUM METALLOPEPTIDASE 1"/>
    <property type="match status" value="1"/>
</dbReference>
<keyword evidence="13" id="KW-0325">Glycoprotein</keyword>
<evidence type="ECO:0000256" key="12">
    <source>
        <dbReference type="ARBA" id="ARBA00023136"/>
    </source>
</evidence>
<feature type="transmembrane region" description="Helical" evidence="15">
    <location>
        <begin position="469"/>
        <end position="489"/>
    </location>
</feature>
<evidence type="ECO:0000256" key="11">
    <source>
        <dbReference type="ARBA" id="ARBA00023049"/>
    </source>
</evidence>
<comment type="cofactor">
    <cofactor evidence="1">
        <name>Zn(2+)</name>
        <dbReference type="ChEBI" id="CHEBI:29105"/>
    </cofactor>
</comment>
<keyword evidence="12 15" id="KW-0472">Membrane</keyword>
<evidence type="ECO:0000256" key="2">
    <source>
        <dbReference type="ARBA" id="ARBA00004477"/>
    </source>
</evidence>
<accession>A0A4C1XUV4</accession>
<keyword evidence="6" id="KW-0479">Metal-binding</keyword>
<evidence type="ECO:0000256" key="14">
    <source>
        <dbReference type="ARBA" id="ARBA00078796"/>
    </source>
</evidence>
<feature type="transmembrane region" description="Helical" evidence="15">
    <location>
        <begin position="712"/>
        <end position="732"/>
    </location>
</feature>